<dbReference type="EC" id="1.1.1.31" evidence="6"/>
<dbReference type="InterPro" id="IPR029154">
    <property type="entry name" value="HIBADH-like_NADP-bd"/>
</dbReference>
<evidence type="ECO:0000256" key="4">
    <source>
        <dbReference type="ARBA" id="ARBA00023027"/>
    </source>
</evidence>
<dbReference type="RefSeq" id="WP_274585237.1">
    <property type="nucleotide sequence ID" value="NZ_CP146598.1"/>
</dbReference>
<dbReference type="PANTHER" id="PTHR22981:SF7">
    <property type="entry name" value="3-HYDROXYISOBUTYRATE DEHYDROGENASE, MITOCHONDRIAL"/>
    <property type="match status" value="1"/>
</dbReference>
<feature type="domain" description="6-phosphogluconate dehydrogenase NADP-binding" evidence="7">
    <location>
        <begin position="8"/>
        <end position="169"/>
    </location>
</feature>
<comment type="catalytic activity">
    <reaction evidence="6">
        <text>3-hydroxy-2-methylpropanoate + NAD(+) = 2-methyl-3-oxopropanoate + NADH + H(+)</text>
        <dbReference type="Rhea" id="RHEA:17681"/>
        <dbReference type="ChEBI" id="CHEBI:11805"/>
        <dbReference type="ChEBI" id="CHEBI:15378"/>
        <dbReference type="ChEBI" id="CHEBI:57540"/>
        <dbReference type="ChEBI" id="CHEBI:57700"/>
        <dbReference type="ChEBI" id="CHEBI:57945"/>
        <dbReference type="EC" id="1.1.1.31"/>
    </reaction>
</comment>
<evidence type="ECO:0000256" key="3">
    <source>
        <dbReference type="ARBA" id="ARBA00023002"/>
    </source>
</evidence>
<dbReference type="EMBL" id="JAPQFL010000004">
    <property type="protein sequence ID" value="MDD9328125.1"/>
    <property type="molecule type" value="Genomic_DNA"/>
</dbReference>
<dbReference type="InterPro" id="IPR002204">
    <property type="entry name" value="3-OH-isobutyrate_DH-rel_CS"/>
</dbReference>
<reference evidence="9" key="1">
    <citation type="submission" date="2022-10" db="EMBL/GenBank/DDBJ databases">
        <authorList>
            <person name="Boutroux M."/>
        </authorList>
    </citation>
    <scope>NUCLEOTIDE SEQUENCE</scope>
    <source>
        <strain evidence="9">51.81</strain>
    </source>
</reference>
<dbReference type="GO" id="GO:0009083">
    <property type="term" value="P:branched-chain amino acid catabolic process"/>
    <property type="evidence" value="ECO:0007669"/>
    <property type="project" value="UniProtKB-KW"/>
</dbReference>
<evidence type="ECO:0000256" key="6">
    <source>
        <dbReference type="RuleBase" id="RU910714"/>
    </source>
</evidence>
<proteinExistence type="inferred from homology"/>
<dbReference type="AlphaFoldDB" id="A0A9X4E3M6"/>
<evidence type="ECO:0000259" key="7">
    <source>
        <dbReference type="Pfam" id="PF03446"/>
    </source>
</evidence>
<dbReference type="EMBL" id="CP146598">
    <property type="protein sequence ID" value="WWY02177.1"/>
    <property type="molecule type" value="Genomic_DNA"/>
</dbReference>
<feature type="domain" description="3-hydroxyisobutyrate dehydrogenase-like NAD-binding" evidence="8">
    <location>
        <begin position="172"/>
        <end position="297"/>
    </location>
</feature>
<keyword evidence="2 6" id="KW-0101">Branched-chain amino acid catabolism</keyword>
<organism evidence="9">
    <name type="scientific">Neisseria leonii</name>
    <dbReference type="NCBI Taxonomy" id="2995413"/>
    <lineage>
        <taxon>Bacteria</taxon>
        <taxon>Pseudomonadati</taxon>
        <taxon>Pseudomonadota</taxon>
        <taxon>Betaproteobacteria</taxon>
        <taxon>Neisseriales</taxon>
        <taxon>Neisseriaceae</taxon>
        <taxon>Neisseria</taxon>
    </lineage>
</organism>
<dbReference type="PIRSF" id="PIRSF000103">
    <property type="entry name" value="HIBADH"/>
    <property type="match status" value="1"/>
</dbReference>
<dbReference type="Gene3D" id="1.10.1040.10">
    <property type="entry name" value="N-(1-d-carboxylethyl)-l-norvaline Dehydrogenase, domain 2"/>
    <property type="match status" value="1"/>
</dbReference>
<protein>
    <recommendedName>
        <fullName evidence="6">3-hydroxyisobutyrate dehydrogenase</fullName>
        <shortName evidence="6">HIBADH</shortName>
        <ecNumber evidence="6">1.1.1.31</ecNumber>
    </recommendedName>
</protein>
<dbReference type="InterPro" id="IPR008927">
    <property type="entry name" value="6-PGluconate_DH-like_C_sf"/>
</dbReference>
<dbReference type="InterPro" id="IPR011548">
    <property type="entry name" value="HIBADH"/>
</dbReference>
<dbReference type="InterPro" id="IPR036291">
    <property type="entry name" value="NAD(P)-bd_dom_sf"/>
</dbReference>
<dbReference type="GO" id="GO:0050661">
    <property type="term" value="F:NADP binding"/>
    <property type="evidence" value="ECO:0007669"/>
    <property type="project" value="InterPro"/>
</dbReference>
<reference evidence="10" key="2">
    <citation type="submission" date="2024-02" db="EMBL/GenBank/DDBJ databases">
        <title>Neisseria leonii sp. nov.</title>
        <authorList>
            <person name="Boutroux M."/>
            <person name="Favre-Rochex S."/>
            <person name="Gorgette O."/>
            <person name="Touak G."/>
            <person name="Muhle E."/>
            <person name="Chesneau O."/>
            <person name="Clermont D."/>
            <person name="Rahi P."/>
        </authorList>
    </citation>
    <scope>NUCLEOTIDE SEQUENCE</scope>
    <source>
        <strain evidence="10">51.81</strain>
    </source>
</reference>
<evidence type="ECO:0000256" key="1">
    <source>
        <dbReference type="ARBA" id="ARBA00009080"/>
    </source>
</evidence>
<name>A0A9X4E3M6_9NEIS</name>
<dbReference type="SUPFAM" id="SSF48179">
    <property type="entry name" value="6-phosphogluconate dehydrogenase C-terminal domain-like"/>
    <property type="match status" value="1"/>
</dbReference>
<dbReference type="Pfam" id="PF03446">
    <property type="entry name" value="NAD_binding_2"/>
    <property type="match status" value="1"/>
</dbReference>
<comment type="similarity">
    <text evidence="1 6">Belongs to the HIBADH-related family.</text>
</comment>
<keyword evidence="3 6" id="KW-0560">Oxidoreductase</keyword>
<dbReference type="Gene3D" id="3.40.50.720">
    <property type="entry name" value="NAD(P)-binding Rossmann-like Domain"/>
    <property type="match status" value="1"/>
</dbReference>
<dbReference type="PROSITE" id="PS00895">
    <property type="entry name" value="3_HYDROXYISOBUT_DH"/>
    <property type="match status" value="1"/>
</dbReference>
<sequence>MKQNMPHIAFIGLGNMGAPMAVNLLKQGYRVSVADVNAEAVSALVAQGAYHGGTPHQAAEGADAVITMLPDGRQVKAVYLGTEGGKGILDVLSAGALAVDCSTIAADDARLVAAEAVKRGIAFADAPVSGGTAGAAAATLSFMVGAETADFERVLPLLRAMGRNVFHAGGCGAGQTAKICNNMLLGILMTGTAEAIALGVRSGLDAAVLSDIMAKSSGGNWVLNVYNPYPGAMENVPAANAYRNGFSSRLMLKDLRLAAGLSESAGLETPMGEQARQMYEHFAADPQNGSLDFSAVLGEYLPQVLPRR</sequence>
<evidence type="ECO:0000256" key="5">
    <source>
        <dbReference type="PIRSR" id="PIRSR000103-1"/>
    </source>
</evidence>
<dbReference type="SUPFAM" id="SSF51735">
    <property type="entry name" value="NAD(P)-binding Rossmann-fold domains"/>
    <property type="match status" value="1"/>
</dbReference>
<feature type="active site" evidence="5">
    <location>
        <position position="178"/>
    </location>
</feature>
<dbReference type="FunFam" id="1.10.1040.10:FF:000006">
    <property type="entry name" value="3-hydroxyisobutyrate dehydrogenase"/>
    <property type="match status" value="1"/>
</dbReference>
<evidence type="ECO:0000259" key="8">
    <source>
        <dbReference type="Pfam" id="PF14833"/>
    </source>
</evidence>
<dbReference type="NCBIfam" id="TIGR01692">
    <property type="entry name" value="HIBADH"/>
    <property type="match status" value="1"/>
</dbReference>
<accession>A0A9X4E3M6</accession>
<comment type="pathway">
    <text evidence="6">Amino-acid degradation; L-valine degradation.</text>
</comment>
<dbReference type="Proteomes" id="UP001149607">
    <property type="component" value="Chromosome"/>
</dbReference>
<keyword evidence="4 6" id="KW-0520">NAD</keyword>
<evidence type="ECO:0000256" key="2">
    <source>
        <dbReference type="ARBA" id="ARBA00022456"/>
    </source>
</evidence>
<keyword evidence="11" id="KW-1185">Reference proteome</keyword>
<gene>
    <name evidence="9" type="primary">mmsB</name>
    <name evidence="9" type="ORF">ORY91_001543</name>
    <name evidence="10" type="ORF">V9W64_05375</name>
</gene>
<dbReference type="Pfam" id="PF14833">
    <property type="entry name" value="NAD_binding_11"/>
    <property type="match status" value="1"/>
</dbReference>
<dbReference type="PANTHER" id="PTHR22981">
    <property type="entry name" value="3-HYDROXYISOBUTYRATE DEHYDROGENASE-RELATED"/>
    <property type="match status" value="1"/>
</dbReference>
<evidence type="ECO:0000313" key="10">
    <source>
        <dbReference type="EMBL" id="WWY02177.1"/>
    </source>
</evidence>
<evidence type="ECO:0000313" key="9">
    <source>
        <dbReference type="EMBL" id="MDD9328125.1"/>
    </source>
</evidence>
<dbReference type="GO" id="GO:0051287">
    <property type="term" value="F:NAD binding"/>
    <property type="evidence" value="ECO:0007669"/>
    <property type="project" value="InterPro"/>
</dbReference>
<evidence type="ECO:0000313" key="11">
    <source>
        <dbReference type="Proteomes" id="UP001149607"/>
    </source>
</evidence>
<dbReference type="GO" id="GO:0008442">
    <property type="term" value="F:3-hydroxyisobutyrate dehydrogenase activity"/>
    <property type="evidence" value="ECO:0007669"/>
    <property type="project" value="UniProtKB-EC"/>
</dbReference>
<dbReference type="InterPro" id="IPR015815">
    <property type="entry name" value="HIBADH-related"/>
</dbReference>
<dbReference type="InterPro" id="IPR006115">
    <property type="entry name" value="6PGDH_NADP-bd"/>
</dbReference>
<dbReference type="InterPro" id="IPR013328">
    <property type="entry name" value="6PGD_dom2"/>
</dbReference>